<protein>
    <submittedName>
        <fullName evidence="7">Member of Set1p complex, histone methyl transferase</fullName>
    </submittedName>
</protein>
<dbReference type="InterPro" id="IPR001680">
    <property type="entry name" value="WD40_rpt"/>
</dbReference>
<dbReference type="GO" id="GO:0016070">
    <property type="term" value="P:RNA metabolic process"/>
    <property type="evidence" value="ECO:0007669"/>
    <property type="project" value="UniProtKB-ARBA"/>
</dbReference>
<dbReference type="GO" id="GO:0048188">
    <property type="term" value="C:Set1C/COMPASS complex"/>
    <property type="evidence" value="ECO:0007669"/>
    <property type="project" value="TreeGrafter"/>
</dbReference>
<dbReference type="Gene3D" id="2.130.10.10">
    <property type="entry name" value="YVTN repeat-like/Quinoprotein amine dehydrogenase"/>
    <property type="match status" value="1"/>
</dbReference>
<evidence type="ECO:0000256" key="2">
    <source>
        <dbReference type="ARBA" id="ARBA00005616"/>
    </source>
</evidence>
<dbReference type="PANTHER" id="PTHR19861:SF0">
    <property type="entry name" value="WD REPEAT-CONTAINING PROTEIN 82"/>
    <property type="match status" value="1"/>
</dbReference>
<keyword evidence="7" id="KW-0808">Transferase</keyword>
<dbReference type="InterPro" id="IPR036322">
    <property type="entry name" value="WD40_repeat_dom_sf"/>
</dbReference>
<keyword evidence="3 6" id="KW-0853">WD repeat</keyword>
<dbReference type="InterPro" id="IPR015943">
    <property type="entry name" value="WD40/YVTN_repeat-like_dom_sf"/>
</dbReference>
<dbReference type="PANTHER" id="PTHR19861">
    <property type="entry name" value="WD40 REPEAT PROTEIN SWD2"/>
    <property type="match status" value="1"/>
</dbReference>
<comment type="subcellular location">
    <subcellularLocation>
        <location evidence="1">Nucleus</location>
    </subcellularLocation>
</comment>
<dbReference type="OrthoDB" id="436391at2759"/>
<proteinExistence type="inferred from homology"/>
<evidence type="ECO:0000313" key="8">
    <source>
        <dbReference type="Proteomes" id="UP000591131"/>
    </source>
</evidence>
<dbReference type="InterPro" id="IPR037867">
    <property type="entry name" value="Swd2/WDR82"/>
</dbReference>
<evidence type="ECO:0000256" key="4">
    <source>
        <dbReference type="ARBA" id="ARBA00022737"/>
    </source>
</evidence>
<dbReference type="EMBL" id="JAAPAO010001668">
    <property type="protein sequence ID" value="KAF4649094.1"/>
    <property type="molecule type" value="Genomic_DNA"/>
</dbReference>
<dbReference type="AlphaFoldDB" id="A0A7J6KQA6"/>
<dbReference type="PROSITE" id="PS50082">
    <property type="entry name" value="WD_REPEATS_2"/>
    <property type="match status" value="1"/>
</dbReference>
<organism evidence="7 8">
    <name type="scientific">Perkinsus chesapeaki</name>
    <name type="common">Clam parasite</name>
    <name type="synonym">Perkinsus andrewsi</name>
    <dbReference type="NCBI Taxonomy" id="330153"/>
    <lineage>
        <taxon>Eukaryota</taxon>
        <taxon>Sar</taxon>
        <taxon>Alveolata</taxon>
        <taxon>Perkinsozoa</taxon>
        <taxon>Perkinsea</taxon>
        <taxon>Perkinsida</taxon>
        <taxon>Perkinsidae</taxon>
        <taxon>Perkinsus</taxon>
    </lineage>
</organism>
<keyword evidence="8" id="KW-1185">Reference proteome</keyword>
<dbReference type="SMART" id="SM00320">
    <property type="entry name" value="WD40"/>
    <property type="match status" value="2"/>
</dbReference>
<accession>A0A7J6KQA6</accession>
<dbReference type="GO" id="GO:0016740">
    <property type="term" value="F:transferase activity"/>
    <property type="evidence" value="ECO:0007669"/>
    <property type="project" value="UniProtKB-KW"/>
</dbReference>
<dbReference type="Proteomes" id="UP000591131">
    <property type="component" value="Unassembled WGS sequence"/>
</dbReference>
<evidence type="ECO:0000256" key="5">
    <source>
        <dbReference type="ARBA" id="ARBA00023242"/>
    </source>
</evidence>
<keyword evidence="4" id="KW-0677">Repeat</keyword>
<reference evidence="7 8" key="1">
    <citation type="submission" date="2020-04" db="EMBL/GenBank/DDBJ databases">
        <title>Perkinsus chesapeaki whole genome sequence.</title>
        <authorList>
            <person name="Bogema D.R."/>
        </authorList>
    </citation>
    <scope>NUCLEOTIDE SEQUENCE [LARGE SCALE GENOMIC DNA]</scope>
    <source>
        <strain evidence="7">ATCC PRA-425</strain>
    </source>
</reference>
<comment type="similarity">
    <text evidence="2">Belongs to the WD repeat SWD2 family.</text>
</comment>
<name>A0A7J6KQA6_PERCH</name>
<comment type="caution">
    <text evidence="7">The sequence shown here is derived from an EMBL/GenBank/DDBJ whole genome shotgun (WGS) entry which is preliminary data.</text>
</comment>
<keyword evidence="5" id="KW-0539">Nucleus</keyword>
<evidence type="ECO:0000256" key="1">
    <source>
        <dbReference type="ARBA" id="ARBA00004123"/>
    </source>
</evidence>
<dbReference type="SUPFAM" id="SSF50978">
    <property type="entry name" value="WD40 repeat-like"/>
    <property type="match status" value="1"/>
</dbReference>
<evidence type="ECO:0000256" key="6">
    <source>
        <dbReference type="PROSITE-ProRule" id="PRU00221"/>
    </source>
</evidence>
<sequence>MHSYKWETGIACGDVNWDCSVRLWDFTENKFTRVFKGKKSPVHTLDVHPSTDLVIFTTVDGSLYLWDTRMPEAIKEGSRVTCVPGESSDDGGHHSVASVAFDPSSPGSVVFAAASAVGNGVVHLYDLRSFNPFMSLTAGSEHNAGRTEVLYPTELTYAPDGKHVLVTTVSGGADVELTAVDTFTGRPTVTAFVCSVKQPPGMHAKERNAYIPPDNLGHALSSSARHIPSERSQVFVPTLKPSFSPCGRYVVFGEPLMKRFRPDDKNEVRFLDMSTKEGSPVIGRALLGHAAPPIAAFSPRCRMVVTAGAAMGWWAVKPPTGEQAGSPNASPESVDIEMTEARLSTENAGLQ</sequence>
<evidence type="ECO:0000256" key="3">
    <source>
        <dbReference type="ARBA" id="ARBA00022574"/>
    </source>
</evidence>
<feature type="repeat" description="WD" evidence="6">
    <location>
        <begin position="35"/>
        <end position="76"/>
    </location>
</feature>
<dbReference type="GO" id="GO:0003682">
    <property type="term" value="F:chromatin binding"/>
    <property type="evidence" value="ECO:0007669"/>
    <property type="project" value="TreeGrafter"/>
</dbReference>
<dbReference type="Pfam" id="PF00400">
    <property type="entry name" value="WD40"/>
    <property type="match status" value="1"/>
</dbReference>
<gene>
    <name evidence="7" type="primary">SWD2_1</name>
    <name evidence="7" type="ORF">FOL47_002429</name>
</gene>
<evidence type="ECO:0000313" key="7">
    <source>
        <dbReference type="EMBL" id="KAF4649094.1"/>
    </source>
</evidence>